<protein>
    <submittedName>
        <fullName evidence="1">Uncharacterized protein</fullName>
    </submittedName>
</protein>
<dbReference type="EMBL" id="DRZM01000170">
    <property type="protein sequence ID" value="HHP05260.1"/>
    <property type="molecule type" value="Genomic_DNA"/>
</dbReference>
<comment type="caution">
    <text evidence="1">The sequence shown here is derived from an EMBL/GenBank/DDBJ whole genome shotgun (WGS) entry which is preliminary data.</text>
</comment>
<evidence type="ECO:0000313" key="1">
    <source>
        <dbReference type="EMBL" id="HHP05260.1"/>
    </source>
</evidence>
<reference evidence="1" key="1">
    <citation type="journal article" date="2020" name="mSystems">
        <title>Genome- and Community-Level Interaction Insights into Carbon Utilization and Element Cycling Functions of Hydrothermarchaeota in Hydrothermal Sediment.</title>
        <authorList>
            <person name="Zhou Z."/>
            <person name="Liu Y."/>
            <person name="Xu W."/>
            <person name="Pan J."/>
            <person name="Luo Z.H."/>
            <person name="Li M."/>
        </authorList>
    </citation>
    <scope>NUCLEOTIDE SEQUENCE [LARGE SCALE GENOMIC DNA]</scope>
    <source>
        <strain evidence="1">SpSt-1125</strain>
    </source>
</reference>
<name>A0A7J3X7S0_THEPE</name>
<sequence>MKKLLDPAAILREAFLTSLKDKVMKLEPRAGEGDLETLLDFVELHGPPLPLRQLLDKRKKLLGFVCAASPECEEIVKAMSSLASEFSGCSNVVIEDMSVDSLAAKYIIEKHSPSQVVIYALKQRGRAPGLYAREFNASARDYGEALRSLSASLRGSLDIDDLLGGLAALGVERVITVIECEPSGSREFCRELIVDHLLREVKSLCA</sequence>
<gene>
    <name evidence="1" type="ORF">ENM88_05880</name>
</gene>
<accession>A0A7J3X7S0</accession>
<dbReference type="AlphaFoldDB" id="A0A7J3X7S0"/>
<proteinExistence type="predicted"/>
<organism evidence="1">
    <name type="scientific">Thermofilum pendens</name>
    <dbReference type="NCBI Taxonomy" id="2269"/>
    <lineage>
        <taxon>Archaea</taxon>
        <taxon>Thermoproteota</taxon>
        <taxon>Thermoprotei</taxon>
        <taxon>Thermofilales</taxon>
        <taxon>Thermofilaceae</taxon>
        <taxon>Thermofilum</taxon>
    </lineage>
</organism>